<dbReference type="Pfam" id="PF00589">
    <property type="entry name" value="Phage_integrase"/>
    <property type="match status" value="1"/>
</dbReference>
<protein>
    <submittedName>
        <fullName evidence="5">Site-specific integrase</fullName>
    </submittedName>
</protein>
<keyword evidence="3" id="KW-0233">DNA recombination</keyword>
<gene>
    <name evidence="5" type="ORF">F6J89_19245</name>
</gene>
<evidence type="ECO:0000259" key="4">
    <source>
        <dbReference type="PROSITE" id="PS51898"/>
    </source>
</evidence>
<dbReference type="GO" id="GO:0015074">
    <property type="term" value="P:DNA integration"/>
    <property type="evidence" value="ECO:0007669"/>
    <property type="project" value="InterPro"/>
</dbReference>
<dbReference type="GO" id="GO:0003677">
    <property type="term" value="F:DNA binding"/>
    <property type="evidence" value="ECO:0007669"/>
    <property type="project" value="UniProtKB-KW"/>
</dbReference>
<name>A0A6B3NKD3_9CYAN</name>
<dbReference type="InterPro" id="IPR011010">
    <property type="entry name" value="DNA_brk_join_enz"/>
</dbReference>
<reference evidence="5" key="1">
    <citation type="submission" date="2019-11" db="EMBL/GenBank/DDBJ databases">
        <title>Genomic insights into an expanded diversity of filamentous marine cyanobacteria reveals the extraordinary biosynthetic potential of Moorea and Okeania.</title>
        <authorList>
            <person name="Ferreira Leao T."/>
            <person name="Wang M."/>
            <person name="Moss N."/>
            <person name="Da Silva R."/>
            <person name="Sanders J."/>
            <person name="Nurk S."/>
            <person name="Gurevich A."/>
            <person name="Humphrey G."/>
            <person name="Reher R."/>
            <person name="Zhu Q."/>
            <person name="Belda-Ferre P."/>
            <person name="Glukhov E."/>
            <person name="Rex R."/>
            <person name="Dorrestein P.C."/>
            <person name="Knight R."/>
            <person name="Pevzner P."/>
            <person name="Gerwick W.H."/>
            <person name="Gerwick L."/>
        </authorList>
    </citation>
    <scope>NUCLEOTIDE SEQUENCE</scope>
    <source>
        <strain evidence="5">SIO1C4</strain>
    </source>
</reference>
<keyword evidence="2" id="KW-0238">DNA-binding</keyword>
<dbReference type="PANTHER" id="PTHR30349">
    <property type="entry name" value="PHAGE INTEGRASE-RELATED"/>
    <property type="match status" value="1"/>
</dbReference>
<dbReference type="Gene3D" id="1.10.443.10">
    <property type="entry name" value="Intergrase catalytic core"/>
    <property type="match status" value="1"/>
</dbReference>
<proteinExistence type="inferred from homology"/>
<comment type="caution">
    <text evidence="5">The sequence shown here is derived from an EMBL/GenBank/DDBJ whole genome shotgun (WGS) entry which is preliminary data.</text>
</comment>
<dbReference type="EMBL" id="JAAHFQ010000414">
    <property type="protein sequence ID" value="NER29688.1"/>
    <property type="molecule type" value="Genomic_DNA"/>
</dbReference>
<evidence type="ECO:0000256" key="2">
    <source>
        <dbReference type="ARBA" id="ARBA00023125"/>
    </source>
</evidence>
<comment type="similarity">
    <text evidence="1">Belongs to the 'phage' integrase family.</text>
</comment>
<dbReference type="CDD" id="cd00397">
    <property type="entry name" value="DNA_BRE_C"/>
    <property type="match status" value="1"/>
</dbReference>
<feature type="domain" description="Tyr recombinase" evidence="4">
    <location>
        <begin position="7"/>
        <end position="190"/>
    </location>
</feature>
<dbReference type="GO" id="GO:0006310">
    <property type="term" value="P:DNA recombination"/>
    <property type="evidence" value="ECO:0007669"/>
    <property type="project" value="UniProtKB-KW"/>
</dbReference>
<organism evidence="5">
    <name type="scientific">Symploca sp. SIO1C4</name>
    <dbReference type="NCBI Taxonomy" id="2607765"/>
    <lineage>
        <taxon>Bacteria</taxon>
        <taxon>Bacillati</taxon>
        <taxon>Cyanobacteriota</taxon>
        <taxon>Cyanophyceae</taxon>
        <taxon>Coleofasciculales</taxon>
        <taxon>Coleofasciculaceae</taxon>
        <taxon>Symploca</taxon>
    </lineage>
</organism>
<evidence type="ECO:0000256" key="1">
    <source>
        <dbReference type="ARBA" id="ARBA00008857"/>
    </source>
</evidence>
<dbReference type="InterPro" id="IPR013762">
    <property type="entry name" value="Integrase-like_cat_sf"/>
</dbReference>
<dbReference type="AlphaFoldDB" id="A0A6B3NKD3"/>
<dbReference type="InterPro" id="IPR002104">
    <property type="entry name" value="Integrase_catalytic"/>
</dbReference>
<dbReference type="InterPro" id="IPR050090">
    <property type="entry name" value="Tyrosine_recombinase_XerCD"/>
</dbReference>
<sequence>MKVNRFGRAELLSSKQITLLFTEGFKKPRDRALFGTCLYAAARINEACTLHREDVIGIKGIRDKLVIRCSNAKGKTDTREIDIHPALRKYFEEYLSSDGYNSARPYFFPGRHGLGHIKKGSADEILRAICRRLEIEGVSTHSFRRTALTWMSDAGVPLRHIQAVSGHRTLASLERYLGVTDKQKQSAIASLTF</sequence>
<dbReference type="PROSITE" id="PS51898">
    <property type="entry name" value="TYR_RECOMBINASE"/>
    <property type="match status" value="1"/>
</dbReference>
<evidence type="ECO:0000256" key="3">
    <source>
        <dbReference type="ARBA" id="ARBA00023172"/>
    </source>
</evidence>
<evidence type="ECO:0000313" key="5">
    <source>
        <dbReference type="EMBL" id="NER29688.1"/>
    </source>
</evidence>
<dbReference type="SUPFAM" id="SSF56349">
    <property type="entry name" value="DNA breaking-rejoining enzymes"/>
    <property type="match status" value="1"/>
</dbReference>
<dbReference type="PANTHER" id="PTHR30349:SF41">
    <property type="entry name" value="INTEGRASE_RECOMBINASE PROTEIN MJ0367-RELATED"/>
    <property type="match status" value="1"/>
</dbReference>
<accession>A0A6B3NKD3</accession>